<keyword evidence="1" id="KW-0472">Membrane</keyword>
<dbReference type="AlphaFoldDB" id="A0A6M2DEE6"/>
<proteinExistence type="predicted"/>
<protein>
    <submittedName>
        <fullName evidence="2">Uncharacterized protein</fullName>
    </submittedName>
</protein>
<feature type="transmembrane region" description="Helical" evidence="1">
    <location>
        <begin position="39"/>
        <end position="61"/>
    </location>
</feature>
<reference evidence="2" key="1">
    <citation type="submission" date="2019-09" db="EMBL/GenBank/DDBJ databases">
        <title>Organ-specific transcriptomic study of the physiology of the cattle tick, Rhipicephalus microplus.</title>
        <authorList>
            <person name="Tirloni L."/>
            <person name="Braz G."/>
            <person name="Gandara A.C.P."/>
            <person name="Sabadin G.A."/>
            <person name="da Silva R.M."/>
            <person name="Guizzo M.G."/>
            <person name="Machado J.A."/>
            <person name="Costa E.P."/>
            <person name="Gomes H.F."/>
            <person name="Moraes J."/>
            <person name="Mota M.B.S."/>
            <person name="Mesquita R.D."/>
            <person name="Alvarenga P.H."/>
            <person name="Alves F."/>
            <person name="Seixas A."/>
            <person name="da Fonseca R.N."/>
            <person name="Fogaca A."/>
            <person name="Logullo C."/>
            <person name="Tanaka A."/>
            <person name="Daffre S."/>
            <person name="Termignoni C."/>
            <person name="Vaz I.S.Jr."/>
            <person name="Oliveira P.L."/>
            <person name="Ribeiro J.M."/>
        </authorList>
    </citation>
    <scope>NUCLEOTIDE SEQUENCE</scope>
    <source>
        <strain evidence="2">Porto Alegre</strain>
    </source>
</reference>
<evidence type="ECO:0000256" key="1">
    <source>
        <dbReference type="SAM" id="Phobius"/>
    </source>
</evidence>
<keyword evidence="1" id="KW-0812">Transmembrane</keyword>
<organism evidence="2">
    <name type="scientific">Rhipicephalus microplus</name>
    <name type="common">Cattle tick</name>
    <name type="synonym">Boophilus microplus</name>
    <dbReference type="NCBI Taxonomy" id="6941"/>
    <lineage>
        <taxon>Eukaryota</taxon>
        <taxon>Metazoa</taxon>
        <taxon>Ecdysozoa</taxon>
        <taxon>Arthropoda</taxon>
        <taxon>Chelicerata</taxon>
        <taxon>Arachnida</taxon>
        <taxon>Acari</taxon>
        <taxon>Parasitiformes</taxon>
        <taxon>Ixodida</taxon>
        <taxon>Ixodoidea</taxon>
        <taxon>Ixodidae</taxon>
        <taxon>Rhipicephalinae</taxon>
        <taxon>Rhipicephalus</taxon>
        <taxon>Boophilus</taxon>
    </lineage>
</organism>
<name>A0A6M2DEE6_RHIMP</name>
<evidence type="ECO:0000313" key="2">
    <source>
        <dbReference type="EMBL" id="NOV43307.1"/>
    </source>
</evidence>
<dbReference type="EMBL" id="GHWJ01010570">
    <property type="protein sequence ID" value="NOV43307.1"/>
    <property type="molecule type" value="Transcribed_RNA"/>
</dbReference>
<accession>A0A6M2DEE6</accession>
<sequence length="78" mass="9058">MKMHRLKLYHWFIVITSVKLKYAICKHGHMRYAQASSNVCFLFFCCASFKLLVGTCAPLFLSSVHVYMPRLLTGRQTN</sequence>
<keyword evidence="1" id="KW-1133">Transmembrane helix</keyword>